<dbReference type="PROSITE" id="PS50093">
    <property type="entry name" value="PKD"/>
    <property type="match status" value="1"/>
</dbReference>
<dbReference type="SMART" id="SM00089">
    <property type="entry name" value="PKD"/>
    <property type="match status" value="1"/>
</dbReference>
<evidence type="ECO:0000313" key="3">
    <source>
        <dbReference type="Proteomes" id="UP000664044"/>
    </source>
</evidence>
<dbReference type="InterPro" id="IPR022409">
    <property type="entry name" value="PKD/Chitinase_dom"/>
</dbReference>
<comment type="caution">
    <text evidence="2">The sequence shown here is derived from an EMBL/GenBank/DDBJ whole genome shotgun (WGS) entry which is preliminary data.</text>
</comment>
<organism evidence="2 3">
    <name type="scientific">Flagellimonas aurea</name>
    <dbReference type="NCBI Taxonomy" id="2915619"/>
    <lineage>
        <taxon>Bacteria</taxon>
        <taxon>Pseudomonadati</taxon>
        <taxon>Bacteroidota</taxon>
        <taxon>Flavobacteriia</taxon>
        <taxon>Flavobacteriales</taxon>
        <taxon>Flavobacteriaceae</taxon>
        <taxon>Flagellimonas</taxon>
    </lineage>
</organism>
<sequence>MKNLQLILGMLTLLFCIGCSDDDGSAGNGTGPVADFSFSNDESTFTFTNLSENATDYQWDFGDLKFYSYEESPTYTYDIGGEITVSLTATNEAGESDFISKTITAPEIIIINIDIDGEFEDWTDVAIAAENTSGTGSIQRIKVWAGGENVNIYFEGNTSMQMELVDMFINSDGDPATGFLHGTWPENSGAEFLFEGPLVSNGWGSFYAHADPAGGWAWNAIAGSAANLTSSGIVALDEETNAIEFQIPKTQFGTLGESFGIAITEMTAGWALVANFPEGGSFIIIEP</sequence>
<dbReference type="InterPro" id="IPR035986">
    <property type="entry name" value="PKD_dom_sf"/>
</dbReference>
<dbReference type="InterPro" id="IPR013783">
    <property type="entry name" value="Ig-like_fold"/>
</dbReference>
<evidence type="ECO:0000259" key="1">
    <source>
        <dbReference type="PROSITE" id="PS50093"/>
    </source>
</evidence>
<keyword evidence="3" id="KW-1185">Reference proteome</keyword>
<dbReference type="RefSeq" id="WP_207031082.1">
    <property type="nucleotide sequence ID" value="NZ_CP159476.1"/>
</dbReference>
<proteinExistence type="predicted"/>
<reference evidence="2 3" key="1">
    <citation type="submission" date="2021-03" db="EMBL/GenBank/DDBJ databases">
        <title>Muricauda lutimaris sp. nov. and Muricauda ruestringensis sp. nov, two marine members of the Flavobacteriaceae isolated from deep sea sediments of Western Pacific.</title>
        <authorList>
            <person name="Zhao S."/>
            <person name="Liu R."/>
        </authorList>
    </citation>
    <scope>NUCLEOTIDE SEQUENCE [LARGE SCALE GENOMIC DNA]</scope>
    <source>
        <strain evidence="2 3">BC31-1-A7</strain>
    </source>
</reference>
<dbReference type="Gene3D" id="2.60.40.10">
    <property type="entry name" value="Immunoglobulins"/>
    <property type="match status" value="1"/>
</dbReference>
<protein>
    <submittedName>
        <fullName evidence="2">PKD domain-containing protein</fullName>
    </submittedName>
</protein>
<feature type="domain" description="PKD" evidence="1">
    <location>
        <begin position="40"/>
        <end position="104"/>
    </location>
</feature>
<dbReference type="EMBL" id="JAFLNL010000001">
    <property type="protein sequence ID" value="MBO0352731.1"/>
    <property type="molecule type" value="Genomic_DNA"/>
</dbReference>
<dbReference type="InterPro" id="IPR000601">
    <property type="entry name" value="PKD_dom"/>
</dbReference>
<name>A0ABS3G012_9FLAO</name>
<gene>
    <name evidence="2" type="ORF">J0656_01785</name>
</gene>
<dbReference type="Pfam" id="PF18911">
    <property type="entry name" value="PKD_4"/>
    <property type="match status" value="1"/>
</dbReference>
<accession>A0ABS3G012</accession>
<dbReference type="CDD" id="cd00146">
    <property type="entry name" value="PKD"/>
    <property type="match status" value="1"/>
</dbReference>
<dbReference type="SUPFAM" id="SSF49299">
    <property type="entry name" value="PKD domain"/>
    <property type="match status" value="1"/>
</dbReference>
<evidence type="ECO:0000313" key="2">
    <source>
        <dbReference type="EMBL" id="MBO0352731.1"/>
    </source>
</evidence>
<dbReference type="Proteomes" id="UP000664044">
    <property type="component" value="Unassembled WGS sequence"/>
</dbReference>